<dbReference type="RefSeq" id="WP_059031525.1">
    <property type="nucleotide sequence ID" value="NZ_BSDN01000001.1"/>
</dbReference>
<dbReference type="EMBL" id="DF976999">
    <property type="protein sequence ID" value="GAQ24458.1"/>
    <property type="molecule type" value="Genomic_DNA"/>
</dbReference>
<dbReference type="SMART" id="SM00116">
    <property type="entry name" value="CBS"/>
    <property type="match status" value="2"/>
</dbReference>
<feature type="domain" description="CBS" evidence="10">
    <location>
        <begin position="135"/>
        <end position="198"/>
    </location>
</feature>
<dbReference type="STRING" id="224999.GCA_001485475_00440"/>
<feature type="transmembrane region" description="Helical" evidence="9">
    <location>
        <begin position="422"/>
        <end position="440"/>
    </location>
</feature>
<evidence type="ECO:0000313" key="12">
    <source>
        <dbReference type="Proteomes" id="UP000062160"/>
    </source>
</evidence>
<feature type="domain" description="CBS" evidence="10">
    <location>
        <begin position="199"/>
        <end position="255"/>
    </location>
</feature>
<evidence type="ECO:0000313" key="11">
    <source>
        <dbReference type="EMBL" id="GAQ24458.1"/>
    </source>
</evidence>
<dbReference type="InterPro" id="IPR038076">
    <property type="entry name" value="MgtE_N_sf"/>
</dbReference>
<comment type="caution">
    <text evidence="9">Lacks conserved residue(s) required for the propagation of feature annotation.</text>
</comment>
<dbReference type="InterPro" id="IPR006668">
    <property type="entry name" value="Mg_transptr_MgtE_intracell_dom"/>
</dbReference>
<keyword evidence="5 9" id="KW-0460">Magnesium</keyword>
<keyword evidence="3 9" id="KW-0813">Transport</keyword>
<sequence>MLPKKDIVLLKHLVLNKSEEAQKILANLHPADIAEILDEIKNGNKKQFLQMLSSSKIAEVLEELDPSESVEILEELPEEEIVKILENMSVDEIIDLFQEMPTTQAEHLLAKLPKEDYEELKELLKMAEDTAGGLMTTDYVYIFADETVNQAIEDARKFGQEAETIYYLYVVDNKKHLQGVLSLRELIAAPRDKKIKDIMHTNVISVKVDDDQEEVAKIISRYGLLAVPVVDDNNRLLGIVTVDDAMEVLEAENTEDIHKMAGITTEEDVLLNSSVWEASKRRIFWLIVCLFGDMISGKVIDGYSSVIQSVVAVAFFIPVLMATGGNIGTQSLALTVRGIATEELNKKNLFKFILGETLAGLQLGIICGAIISLVAYTWQQDIKLSAAVGLAMCFSLTVASLVGVLIPLLFNLMSIDPAVASGPFITTVVDIITLLIYFTLSVNLIEIFNVQNSIVQQIGVIV</sequence>
<dbReference type="InterPro" id="IPR046342">
    <property type="entry name" value="CBS_dom_sf"/>
</dbReference>
<reference evidence="11" key="1">
    <citation type="journal article" date="2016" name="Genome Announc.">
        <title>Draft Genome Sequence of the Syntrophic Lactate-Degrading Bacterium Tepidanaerobacter syntrophicus JLT.</title>
        <authorList>
            <person name="Matsuura N."/>
            <person name="Ohashi A."/>
            <person name="Tourlousse D.M."/>
            <person name="Sekiguchi Y."/>
        </authorList>
    </citation>
    <scope>NUCLEOTIDE SEQUENCE [LARGE SCALE GENOMIC DNA]</scope>
    <source>
        <strain evidence="11">JL</strain>
    </source>
</reference>
<evidence type="ECO:0000256" key="6">
    <source>
        <dbReference type="ARBA" id="ARBA00022989"/>
    </source>
</evidence>
<name>A0A0U9HCV7_9FIRM</name>
<gene>
    <name evidence="11" type="ORF">TSYNT_5286</name>
</gene>
<dbReference type="PANTHER" id="PTHR43773:SF1">
    <property type="entry name" value="MAGNESIUM TRANSPORTER MGTE"/>
    <property type="match status" value="1"/>
</dbReference>
<dbReference type="Pfam" id="PF00571">
    <property type="entry name" value="CBS"/>
    <property type="match status" value="2"/>
</dbReference>
<dbReference type="Pfam" id="PF03448">
    <property type="entry name" value="MgtE_N"/>
    <property type="match status" value="1"/>
</dbReference>
<dbReference type="Gene3D" id="1.25.60.10">
    <property type="entry name" value="MgtE N-terminal domain-like"/>
    <property type="match status" value="1"/>
</dbReference>
<comment type="function">
    <text evidence="9">Acts as a magnesium transporter.</text>
</comment>
<dbReference type="SUPFAM" id="SSF161093">
    <property type="entry name" value="MgtE membrane domain-like"/>
    <property type="match status" value="1"/>
</dbReference>
<keyword evidence="9" id="KW-0479">Metal-binding</keyword>
<comment type="similarity">
    <text evidence="2 9">Belongs to the SLC41A transporter family.</text>
</comment>
<dbReference type="SUPFAM" id="SSF158791">
    <property type="entry name" value="MgtE N-terminal domain-like"/>
    <property type="match status" value="1"/>
</dbReference>
<keyword evidence="4 9" id="KW-0812">Transmembrane</keyword>
<evidence type="ECO:0000256" key="3">
    <source>
        <dbReference type="ARBA" id="ARBA00022448"/>
    </source>
</evidence>
<dbReference type="InterPro" id="IPR006667">
    <property type="entry name" value="SLC41_membr_dom"/>
</dbReference>
<dbReference type="OrthoDB" id="9790355at2"/>
<dbReference type="SMART" id="SM00924">
    <property type="entry name" value="MgtE_N"/>
    <property type="match status" value="1"/>
</dbReference>
<evidence type="ECO:0000256" key="8">
    <source>
        <dbReference type="PROSITE-ProRule" id="PRU00703"/>
    </source>
</evidence>
<evidence type="ECO:0000256" key="7">
    <source>
        <dbReference type="ARBA" id="ARBA00023136"/>
    </source>
</evidence>
<dbReference type="SUPFAM" id="SSF54631">
    <property type="entry name" value="CBS-domain pair"/>
    <property type="match status" value="1"/>
</dbReference>
<feature type="transmembrane region" description="Helical" evidence="9">
    <location>
        <begin position="349"/>
        <end position="378"/>
    </location>
</feature>
<organism evidence="11">
    <name type="scientific">Tepidanaerobacter syntrophicus</name>
    <dbReference type="NCBI Taxonomy" id="224999"/>
    <lineage>
        <taxon>Bacteria</taxon>
        <taxon>Bacillati</taxon>
        <taxon>Bacillota</taxon>
        <taxon>Clostridia</taxon>
        <taxon>Thermosediminibacterales</taxon>
        <taxon>Tepidanaerobacteraceae</taxon>
        <taxon>Tepidanaerobacter</taxon>
    </lineage>
</organism>
<keyword evidence="9" id="KW-1003">Cell membrane</keyword>
<accession>A0A0U9HCV7</accession>
<comment type="subcellular location">
    <subcellularLocation>
        <location evidence="9">Cell membrane</location>
        <topology evidence="9">Multi-pass membrane protein</topology>
    </subcellularLocation>
    <subcellularLocation>
        <location evidence="1">Membrane</location>
        <topology evidence="1">Multi-pass membrane protein</topology>
    </subcellularLocation>
</comment>
<dbReference type="Gene3D" id="3.10.580.10">
    <property type="entry name" value="CBS-domain"/>
    <property type="match status" value="1"/>
</dbReference>
<dbReference type="Proteomes" id="UP000062160">
    <property type="component" value="Unassembled WGS sequence"/>
</dbReference>
<dbReference type="AlphaFoldDB" id="A0A0U9HCV7"/>
<evidence type="ECO:0000256" key="2">
    <source>
        <dbReference type="ARBA" id="ARBA00009749"/>
    </source>
</evidence>
<protein>
    <recommendedName>
        <fullName evidence="9">Magnesium transporter MgtE</fullName>
    </recommendedName>
</protein>
<dbReference type="Pfam" id="PF01769">
    <property type="entry name" value="MgtE"/>
    <property type="match status" value="1"/>
</dbReference>
<dbReference type="InterPro" id="IPR036739">
    <property type="entry name" value="SLC41_membr_dom_sf"/>
</dbReference>
<dbReference type="GO" id="GO:0005886">
    <property type="term" value="C:plasma membrane"/>
    <property type="evidence" value="ECO:0007669"/>
    <property type="project" value="UniProtKB-SubCell"/>
</dbReference>
<keyword evidence="12" id="KW-1185">Reference proteome</keyword>
<evidence type="ECO:0000256" key="5">
    <source>
        <dbReference type="ARBA" id="ARBA00022842"/>
    </source>
</evidence>
<keyword evidence="6 9" id="KW-1133">Transmembrane helix</keyword>
<keyword evidence="7 9" id="KW-0472">Membrane</keyword>
<evidence type="ECO:0000259" key="10">
    <source>
        <dbReference type="PROSITE" id="PS51371"/>
    </source>
</evidence>
<evidence type="ECO:0000256" key="4">
    <source>
        <dbReference type="ARBA" id="ARBA00022692"/>
    </source>
</evidence>
<evidence type="ECO:0000256" key="9">
    <source>
        <dbReference type="RuleBase" id="RU362011"/>
    </source>
</evidence>
<dbReference type="CDD" id="cd04606">
    <property type="entry name" value="CBS_pair_Mg_transporter"/>
    <property type="match status" value="1"/>
</dbReference>
<dbReference type="PROSITE" id="PS51371">
    <property type="entry name" value="CBS"/>
    <property type="match status" value="2"/>
</dbReference>
<dbReference type="InterPro" id="IPR000644">
    <property type="entry name" value="CBS_dom"/>
</dbReference>
<feature type="transmembrane region" description="Helical" evidence="9">
    <location>
        <begin position="384"/>
        <end position="410"/>
    </location>
</feature>
<dbReference type="GO" id="GO:0015095">
    <property type="term" value="F:magnesium ion transmembrane transporter activity"/>
    <property type="evidence" value="ECO:0007669"/>
    <property type="project" value="UniProtKB-UniRule"/>
</dbReference>
<dbReference type="NCBIfam" id="TIGR00400">
    <property type="entry name" value="mgtE"/>
    <property type="match status" value="1"/>
</dbReference>
<dbReference type="GO" id="GO:0046872">
    <property type="term" value="F:metal ion binding"/>
    <property type="evidence" value="ECO:0007669"/>
    <property type="project" value="UniProtKB-KW"/>
</dbReference>
<dbReference type="PANTHER" id="PTHR43773">
    <property type="entry name" value="MAGNESIUM TRANSPORTER MGTE"/>
    <property type="match status" value="1"/>
</dbReference>
<dbReference type="Gene3D" id="1.10.357.20">
    <property type="entry name" value="SLC41 divalent cation transporters, integral membrane domain"/>
    <property type="match status" value="1"/>
</dbReference>
<evidence type="ECO:0000256" key="1">
    <source>
        <dbReference type="ARBA" id="ARBA00004141"/>
    </source>
</evidence>
<dbReference type="InterPro" id="IPR006669">
    <property type="entry name" value="MgtE_transporter"/>
</dbReference>
<keyword evidence="8" id="KW-0129">CBS domain</keyword>
<comment type="subunit">
    <text evidence="9">Homodimer.</text>
</comment>
<proteinExistence type="inferred from homology"/>